<dbReference type="Proteomes" id="UP001175000">
    <property type="component" value="Unassembled WGS sequence"/>
</dbReference>
<evidence type="ECO:0000313" key="1">
    <source>
        <dbReference type="EMBL" id="KAK0632727.1"/>
    </source>
</evidence>
<dbReference type="AlphaFoldDB" id="A0AA39XG73"/>
<accession>A0AA39XG73</accession>
<proteinExistence type="predicted"/>
<sequence length="312" mass="35382">MPRLPPAEKLSLALRKNVRDEWDNNKADLEKQLSELLGEAWTVEVNPNAIWPYHNDGYAKESLGSCIKAYVEGAIYQIKYLSGRYDTLAAEINEIAHAKVLTLDVDESEPSRFSYCGADVEDGKLRMLFNKDNMGVNIDYCLNEANLFAALNGAPTEKPISFLSRLNIRSEYDPNIAAVQHGLAELLGKSDDEIKINPNFEDTFAKLSAYKKTKGSELRDDWETCLGSFTLKYYEGLVYQMKYQKVGEDDMVQEGFLEAVSDLEFVFRIVEKLKNGTYGEVEFADGKLYLQAPVEKWGYNVDYIAEKIIDLL</sequence>
<dbReference type="EMBL" id="JAULSU010000001">
    <property type="protein sequence ID" value="KAK0632727.1"/>
    <property type="molecule type" value="Genomic_DNA"/>
</dbReference>
<name>A0AA39XG73_9PEZI</name>
<organism evidence="1 2">
    <name type="scientific">Immersiella caudata</name>
    <dbReference type="NCBI Taxonomy" id="314043"/>
    <lineage>
        <taxon>Eukaryota</taxon>
        <taxon>Fungi</taxon>
        <taxon>Dikarya</taxon>
        <taxon>Ascomycota</taxon>
        <taxon>Pezizomycotina</taxon>
        <taxon>Sordariomycetes</taxon>
        <taxon>Sordariomycetidae</taxon>
        <taxon>Sordariales</taxon>
        <taxon>Lasiosphaeriaceae</taxon>
        <taxon>Immersiella</taxon>
    </lineage>
</organism>
<reference evidence="1" key="1">
    <citation type="submission" date="2023-06" db="EMBL/GenBank/DDBJ databases">
        <title>Genome-scale phylogeny and comparative genomics of the fungal order Sordariales.</title>
        <authorList>
            <consortium name="Lawrence Berkeley National Laboratory"/>
            <person name="Hensen N."/>
            <person name="Bonometti L."/>
            <person name="Westerberg I."/>
            <person name="Brannstrom I.O."/>
            <person name="Guillou S."/>
            <person name="Cros-Aarteil S."/>
            <person name="Calhoun S."/>
            <person name="Haridas S."/>
            <person name="Kuo A."/>
            <person name="Mondo S."/>
            <person name="Pangilinan J."/>
            <person name="Riley R."/>
            <person name="Labutti K."/>
            <person name="Andreopoulos B."/>
            <person name="Lipzen A."/>
            <person name="Chen C."/>
            <person name="Yanf M."/>
            <person name="Daum C."/>
            <person name="Ng V."/>
            <person name="Clum A."/>
            <person name="Steindorff A."/>
            <person name="Ohm R."/>
            <person name="Martin F."/>
            <person name="Silar P."/>
            <person name="Natvig D."/>
            <person name="Lalanne C."/>
            <person name="Gautier V."/>
            <person name="Ament-Velasquez S.L."/>
            <person name="Kruys A."/>
            <person name="Hutchinson M.I."/>
            <person name="Powell A.J."/>
            <person name="Barry K."/>
            <person name="Miller A.N."/>
            <person name="Grigoriev I.V."/>
            <person name="Debuchy R."/>
            <person name="Gladieux P."/>
            <person name="Thoren M.H."/>
            <person name="Johannesson H."/>
        </authorList>
    </citation>
    <scope>NUCLEOTIDE SEQUENCE</scope>
    <source>
        <strain evidence="1">CBS 606.72</strain>
    </source>
</reference>
<comment type="caution">
    <text evidence="1">The sequence shown here is derived from an EMBL/GenBank/DDBJ whole genome shotgun (WGS) entry which is preliminary data.</text>
</comment>
<gene>
    <name evidence="1" type="ORF">B0T14DRAFT_491032</name>
</gene>
<protein>
    <submittedName>
        <fullName evidence="1">Uncharacterized protein</fullName>
    </submittedName>
</protein>
<keyword evidence="2" id="KW-1185">Reference proteome</keyword>
<evidence type="ECO:0000313" key="2">
    <source>
        <dbReference type="Proteomes" id="UP001175000"/>
    </source>
</evidence>